<proteinExistence type="predicted"/>
<reference evidence="2 3" key="1">
    <citation type="submission" date="2011-01" db="EMBL/GenBank/DDBJ databases">
        <title>Whole genome sequence of Amphibacillus xylinus NBRC 15112.</title>
        <authorList>
            <person name="Nakazawa H."/>
            <person name="Katano Y."/>
            <person name="Nakamura S."/>
            <person name="Sasagawa M."/>
            <person name="Fukada J."/>
            <person name="Arai T."/>
            <person name="Sasakura N."/>
            <person name="Mochizuki D."/>
            <person name="Hosoyama A."/>
            <person name="Harada K."/>
            <person name="Horikawa H."/>
            <person name="Kato Y."/>
            <person name="Harada T."/>
            <person name="Sasaki K."/>
            <person name="Sekiguchi M."/>
            <person name="Hodoyama M."/>
            <person name="Nishiko R."/>
            <person name="Narita H."/>
            <person name="Hanamaki A."/>
            <person name="Hata C."/>
            <person name="Konno Y."/>
            <person name="Niimura Y."/>
            <person name="Yamazaki S."/>
            <person name="Fujita N."/>
        </authorList>
    </citation>
    <scope>NUCLEOTIDE SEQUENCE [LARGE SCALE GENOMIC DNA]</scope>
    <source>
        <strain evidence="3">ATCC 51415 / DSM 6626 / JCM 7361 / LMG 17667 / NBRC 15112 / Ep01</strain>
    </source>
</reference>
<dbReference type="EMBL" id="AP012050">
    <property type="protein sequence ID" value="BAM46487.1"/>
    <property type="molecule type" value="Genomic_DNA"/>
</dbReference>
<dbReference type="eggNOG" id="COG2208">
    <property type="taxonomic scope" value="Bacteria"/>
</dbReference>
<dbReference type="InterPro" id="IPR036457">
    <property type="entry name" value="PPM-type-like_dom_sf"/>
</dbReference>
<dbReference type="SMART" id="SM00331">
    <property type="entry name" value="PP2C_SIG"/>
    <property type="match status" value="1"/>
</dbReference>
<keyword evidence="2" id="KW-0378">Hydrolase</keyword>
<dbReference type="PANTHER" id="PTHR35801">
    <property type="entry name" value="PHOSPHOSERINE PHOSPHATASE RSBX"/>
    <property type="match status" value="1"/>
</dbReference>
<dbReference type="InterPro" id="IPR001932">
    <property type="entry name" value="PPM-type_phosphatase-like_dom"/>
</dbReference>
<dbReference type="PANTHER" id="PTHR35801:SF1">
    <property type="entry name" value="PHOSPHOSERINE PHOSPHATASE RSBX"/>
    <property type="match status" value="1"/>
</dbReference>
<feature type="domain" description="PPM-type phosphatase" evidence="1">
    <location>
        <begin position="6"/>
        <end position="196"/>
    </location>
</feature>
<dbReference type="GO" id="GO:0016787">
    <property type="term" value="F:hydrolase activity"/>
    <property type="evidence" value="ECO:0007669"/>
    <property type="project" value="UniProtKB-KW"/>
</dbReference>
<dbReference type="RefSeq" id="WP_015009093.1">
    <property type="nucleotide sequence ID" value="NC_018704.1"/>
</dbReference>
<dbReference type="HOGENOM" id="CLU_112038_1_0_9"/>
<evidence type="ECO:0000313" key="3">
    <source>
        <dbReference type="Proteomes" id="UP000006294"/>
    </source>
</evidence>
<dbReference type="KEGG" id="axl:AXY_03550"/>
<evidence type="ECO:0000313" key="2">
    <source>
        <dbReference type="EMBL" id="BAM46487.1"/>
    </source>
</evidence>
<dbReference type="Gene3D" id="3.60.40.10">
    <property type="entry name" value="PPM-type phosphatase domain"/>
    <property type="match status" value="1"/>
</dbReference>
<dbReference type="Pfam" id="PF07228">
    <property type="entry name" value="SpoIIE"/>
    <property type="match status" value="1"/>
</dbReference>
<dbReference type="EC" id="3.1.3.3" evidence="2"/>
<sequence>MIRTKHIDISVFQKVKHGNVDCGDSYFYYQEGDYFICVIVDGLGSGTLANESSQAVVNVIKSNPFMSITEMIRLSNHALIGKRGVVLGILQLNLKTEQFTYSSIGNIGLMTINSDGRKRRNIPMSGYLGGYLPKAKVINGTFKTDTIFIMFSDGVLAHELTDRLFDKQSVYEITEAFASKMEPTRDDDTTLAVMKYI</sequence>
<gene>
    <name evidence="2" type="primary">rsbX</name>
    <name evidence="2" type="ordered locus">AXY_03550</name>
</gene>
<organism evidence="2 3">
    <name type="scientific">Amphibacillus xylanus (strain ATCC 51415 / DSM 6626 / JCM 7361 / LMG 17667 / NBRC 15112 / Ep01)</name>
    <dbReference type="NCBI Taxonomy" id="698758"/>
    <lineage>
        <taxon>Bacteria</taxon>
        <taxon>Bacillati</taxon>
        <taxon>Bacillota</taxon>
        <taxon>Bacilli</taxon>
        <taxon>Bacillales</taxon>
        <taxon>Bacillaceae</taxon>
        <taxon>Amphibacillus</taxon>
    </lineage>
</organism>
<dbReference type="SUPFAM" id="SSF81606">
    <property type="entry name" value="PP2C-like"/>
    <property type="match status" value="1"/>
</dbReference>
<dbReference type="STRING" id="698758.AXY_03550"/>
<protein>
    <submittedName>
        <fullName evidence="2">Phosphoserine phosphatase RsbX</fullName>
        <ecNumber evidence="2">3.1.3.3</ecNumber>
    </submittedName>
</protein>
<name>K0IZW2_AMPXN</name>
<keyword evidence="3" id="KW-1185">Reference proteome</keyword>
<accession>K0IZW2</accession>
<dbReference type="AlphaFoldDB" id="K0IZW2"/>
<evidence type="ECO:0000259" key="1">
    <source>
        <dbReference type="SMART" id="SM00331"/>
    </source>
</evidence>
<dbReference type="Proteomes" id="UP000006294">
    <property type="component" value="Chromosome"/>
</dbReference>
<dbReference type="InterPro" id="IPR039248">
    <property type="entry name" value="Ptase_RsbX"/>
</dbReference>
<dbReference type="OrthoDB" id="1090916at2"/>